<dbReference type="InterPro" id="IPR039537">
    <property type="entry name" value="Retrotran_Ty1/copia-like"/>
</dbReference>
<gene>
    <name evidence="2" type="ORF">A3D06_01365</name>
</gene>
<dbReference type="InterPro" id="IPR001584">
    <property type="entry name" value="Integrase_cat-core"/>
</dbReference>
<dbReference type="GO" id="GO:0003676">
    <property type="term" value="F:nucleic acid binding"/>
    <property type="evidence" value="ECO:0007669"/>
    <property type="project" value="InterPro"/>
</dbReference>
<dbReference type="AlphaFoldDB" id="A0A1F7HC04"/>
<accession>A0A1F7HC04</accession>
<dbReference type="SUPFAM" id="SSF46689">
    <property type="entry name" value="Homeodomain-like"/>
    <property type="match status" value="1"/>
</dbReference>
<dbReference type="EMBL" id="MFZS01000030">
    <property type="protein sequence ID" value="OGK28738.1"/>
    <property type="molecule type" value="Genomic_DNA"/>
</dbReference>
<evidence type="ECO:0000259" key="1">
    <source>
        <dbReference type="PROSITE" id="PS50994"/>
    </source>
</evidence>
<reference evidence="2 3" key="1">
    <citation type="journal article" date="2016" name="Nat. Commun.">
        <title>Thousands of microbial genomes shed light on interconnected biogeochemical processes in an aquifer system.</title>
        <authorList>
            <person name="Anantharaman K."/>
            <person name="Brown C.T."/>
            <person name="Hug L.A."/>
            <person name="Sharon I."/>
            <person name="Castelle C.J."/>
            <person name="Probst A.J."/>
            <person name="Thomas B.C."/>
            <person name="Singh A."/>
            <person name="Wilkins M.J."/>
            <person name="Karaoz U."/>
            <person name="Brodie E.L."/>
            <person name="Williams K.H."/>
            <person name="Hubbard S.S."/>
            <person name="Banfield J.F."/>
        </authorList>
    </citation>
    <scope>NUCLEOTIDE SEQUENCE [LARGE SCALE GENOMIC DNA]</scope>
</reference>
<dbReference type="Pfam" id="PF13683">
    <property type="entry name" value="rve_3"/>
    <property type="match status" value="1"/>
</dbReference>
<dbReference type="GO" id="GO:0015074">
    <property type="term" value="P:DNA integration"/>
    <property type="evidence" value="ECO:0007669"/>
    <property type="project" value="InterPro"/>
</dbReference>
<organism evidence="2 3">
    <name type="scientific">Candidatus Roizmanbacteria bacterium RIFCSPHIGHO2_02_FULL_40_9</name>
    <dbReference type="NCBI Taxonomy" id="1802042"/>
    <lineage>
        <taxon>Bacteria</taxon>
        <taxon>Candidatus Roizmaniibacteriota</taxon>
    </lineage>
</organism>
<proteinExistence type="predicted"/>
<name>A0A1F7HC04_9BACT</name>
<evidence type="ECO:0000313" key="3">
    <source>
        <dbReference type="Proteomes" id="UP000177027"/>
    </source>
</evidence>
<sequence length="353" mass="42069">MKTVEQKTRFFITPQDKPIPDKWSFIRQLGRKTLSEKAQLKLEWIIFYYTQGKDNAKLTSQTFGICRKTFHKWLSRFDETNLKTLEEQSKAPLNVRQRDISPWQEGRIIRLRSAHMKWGKMKLQRLYIREHQEYISSWKIQKTIESRSLYPDKEKVRKNRQTRLNGQKKKRITEFQKRKIANHLWHVDTVILTLTTGGYRFLLTAIDEVSKLAYARLYSTHHSKYAADFLTRLEYLTDNGIVNIHHDNGSEFAKDFQAACMELSLPQWYSRVRTPKDNAVLERFNRTIQEDFVDYWDVDPFDVEDFNRQLTEWLVEYNSIRPHETLAQQTPLEYIGTHLPSGVLPMSPSYTKI</sequence>
<dbReference type="PANTHER" id="PTHR42648:SF15">
    <property type="entry name" value="BLL8290 PROTEIN"/>
    <property type="match status" value="1"/>
</dbReference>
<comment type="caution">
    <text evidence="2">The sequence shown here is derived from an EMBL/GenBank/DDBJ whole genome shotgun (WGS) entry which is preliminary data.</text>
</comment>
<feature type="domain" description="Integrase catalytic" evidence="1">
    <location>
        <begin position="175"/>
        <end position="339"/>
    </location>
</feature>
<evidence type="ECO:0000313" key="2">
    <source>
        <dbReference type="EMBL" id="OGK28738.1"/>
    </source>
</evidence>
<dbReference type="InterPro" id="IPR009057">
    <property type="entry name" value="Homeodomain-like_sf"/>
</dbReference>
<dbReference type="InterPro" id="IPR036397">
    <property type="entry name" value="RNaseH_sf"/>
</dbReference>
<dbReference type="InterPro" id="IPR012337">
    <property type="entry name" value="RNaseH-like_sf"/>
</dbReference>
<dbReference type="SUPFAM" id="SSF53098">
    <property type="entry name" value="Ribonuclease H-like"/>
    <property type="match status" value="1"/>
</dbReference>
<dbReference type="PANTHER" id="PTHR42648">
    <property type="entry name" value="TRANSPOSASE, PUTATIVE-RELATED"/>
    <property type="match status" value="1"/>
</dbReference>
<dbReference type="Gene3D" id="3.30.420.10">
    <property type="entry name" value="Ribonuclease H-like superfamily/Ribonuclease H"/>
    <property type="match status" value="1"/>
</dbReference>
<dbReference type="Proteomes" id="UP000177027">
    <property type="component" value="Unassembled WGS sequence"/>
</dbReference>
<protein>
    <recommendedName>
        <fullName evidence="1">Integrase catalytic domain-containing protein</fullName>
    </recommendedName>
</protein>
<dbReference type="PROSITE" id="PS50994">
    <property type="entry name" value="INTEGRASE"/>
    <property type="match status" value="1"/>
</dbReference>